<dbReference type="SMART" id="SM00066">
    <property type="entry name" value="GAL4"/>
    <property type="match status" value="1"/>
</dbReference>
<evidence type="ECO:0000259" key="4">
    <source>
        <dbReference type="PROSITE" id="PS50048"/>
    </source>
</evidence>
<dbReference type="EMBL" id="JPKY01000054">
    <property type="protein sequence ID" value="KFH44130.1"/>
    <property type="molecule type" value="Genomic_DNA"/>
</dbReference>
<evidence type="ECO:0000256" key="1">
    <source>
        <dbReference type="ARBA" id="ARBA00004123"/>
    </source>
</evidence>
<dbReference type="Proteomes" id="UP000029964">
    <property type="component" value="Unassembled WGS sequence"/>
</dbReference>
<comment type="caution">
    <text evidence="5">The sequence shown here is derived from an EMBL/GenBank/DDBJ whole genome shotgun (WGS) entry which is preliminary data.</text>
</comment>
<name>A0A086T448_HAPC1</name>
<feature type="compositionally biased region" description="Basic and acidic residues" evidence="3">
    <location>
        <begin position="103"/>
        <end position="114"/>
    </location>
</feature>
<comment type="subcellular location">
    <subcellularLocation>
        <location evidence="1">Nucleus</location>
    </subcellularLocation>
</comment>
<dbReference type="PROSITE" id="PS00463">
    <property type="entry name" value="ZN2_CY6_FUNGAL_1"/>
    <property type="match status" value="1"/>
</dbReference>
<dbReference type="GO" id="GO:0005634">
    <property type="term" value="C:nucleus"/>
    <property type="evidence" value="ECO:0007669"/>
    <property type="project" value="UniProtKB-SubCell"/>
</dbReference>
<dbReference type="Pfam" id="PF11951">
    <property type="entry name" value="Fungal_trans_2"/>
    <property type="match status" value="1"/>
</dbReference>
<dbReference type="CDD" id="cd00067">
    <property type="entry name" value="GAL4"/>
    <property type="match status" value="1"/>
</dbReference>
<evidence type="ECO:0000256" key="3">
    <source>
        <dbReference type="SAM" id="MobiDB-lite"/>
    </source>
</evidence>
<dbReference type="GO" id="GO:0000976">
    <property type="term" value="F:transcription cis-regulatory region binding"/>
    <property type="evidence" value="ECO:0007669"/>
    <property type="project" value="TreeGrafter"/>
</dbReference>
<dbReference type="GO" id="GO:0000981">
    <property type="term" value="F:DNA-binding transcription factor activity, RNA polymerase II-specific"/>
    <property type="evidence" value="ECO:0007669"/>
    <property type="project" value="InterPro"/>
</dbReference>
<dbReference type="PANTHER" id="PTHR37534:SF26">
    <property type="entry name" value="TRANSCRIPTION FACTOR, PUTATIVE-RELATED"/>
    <property type="match status" value="1"/>
</dbReference>
<keyword evidence="2" id="KW-0539">Nucleus</keyword>
<gene>
    <name evidence="5" type="ORF">ACRE_051120</name>
</gene>
<dbReference type="InterPro" id="IPR021858">
    <property type="entry name" value="Fun_TF"/>
</dbReference>
<dbReference type="SUPFAM" id="SSF57701">
    <property type="entry name" value="Zn2/Cys6 DNA-binding domain"/>
    <property type="match status" value="1"/>
</dbReference>
<dbReference type="Gene3D" id="4.10.240.10">
    <property type="entry name" value="Zn(2)-C6 fungal-type DNA-binding domain"/>
    <property type="match status" value="1"/>
</dbReference>
<reference evidence="6" key="1">
    <citation type="journal article" date="2014" name="Genome Announc.">
        <title>Genome sequence and annotation of Acremonium chrysogenum, producer of the beta-lactam antibiotic cephalosporin C.</title>
        <authorList>
            <person name="Terfehr D."/>
            <person name="Dahlmann T.A."/>
            <person name="Specht T."/>
            <person name="Zadra I."/>
            <person name="Kuernsteiner H."/>
            <person name="Kueck U."/>
        </authorList>
    </citation>
    <scope>NUCLEOTIDE SEQUENCE [LARGE SCALE GENOMIC DNA]</scope>
    <source>
        <strain evidence="6">ATCC 11550 / CBS 779.69 / DSM 880 / IAM 14645 / JCM 23072 / IMI 49137</strain>
    </source>
</reference>
<dbReference type="GO" id="GO:0008270">
    <property type="term" value="F:zinc ion binding"/>
    <property type="evidence" value="ECO:0007669"/>
    <property type="project" value="InterPro"/>
</dbReference>
<dbReference type="Pfam" id="PF00172">
    <property type="entry name" value="Zn_clus"/>
    <property type="match status" value="1"/>
</dbReference>
<dbReference type="PROSITE" id="PS50048">
    <property type="entry name" value="ZN2_CY6_FUNGAL_2"/>
    <property type="match status" value="1"/>
</dbReference>
<evidence type="ECO:0000313" key="5">
    <source>
        <dbReference type="EMBL" id="KFH44130.1"/>
    </source>
</evidence>
<feature type="region of interest" description="Disordered" evidence="3">
    <location>
        <begin position="93"/>
        <end position="158"/>
    </location>
</feature>
<sequence>MQQPPLRSRQACWTCRLRKKKCDETRPHCEACANLGITCHGYGPRPDWMDGGDAEKKVAEDIKQTVKATARRRRPHQNGPVIGTLRQVAARLAPKGDPAPPRHVHETTPPRSIEDSPSSSGAAPPHSRYTGPLDPTDEFSPANKDLRDAIPDHNPPAPAVSADESFLLMYFIDNVFPLQYPMYEAGNTHEGRGWLLSLLLNTKPLFHAALALGAYHRWLVIFATPHPGCRIIANIRQEEHMKTCLEEAHRAMRRVNKFVQDNRLDIGIGIVASVCQLVFFELSTCNGGSWRIHLKGATDIYRLACADNLAHLGLQEKSRAILRDQIPLTLEPAVVRNEVYTMRFMSASLIWLDIIASITSGSSPKLQSFHPALLSPESKTRLEDVVSCRDWALVHIGRVSDLHARNEESRRAGHISCSTLFKEVQDLRQDIDSGLSREGLDDHCGTVTTTRMFDLPKSQHSEHVTLITRMFGYAALIYLHLAMDGFQKLDDIDGPVSRAIWLLRNRLSGTPQLIPALVCPLYLVGIAARTEPDRDLFRDVFQSTSFLEPLFKHRDAILPIVEEIWSRSDSTPGAGLSWNDAHLLHQDILLI</sequence>
<dbReference type="OrthoDB" id="3251668at2759"/>
<evidence type="ECO:0000256" key="2">
    <source>
        <dbReference type="ARBA" id="ARBA00023242"/>
    </source>
</evidence>
<dbReference type="PANTHER" id="PTHR37534">
    <property type="entry name" value="TRANSCRIPTIONAL ACTIVATOR PROTEIN UGA3"/>
    <property type="match status" value="1"/>
</dbReference>
<dbReference type="InterPro" id="IPR001138">
    <property type="entry name" value="Zn2Cys6_DnaBD"/>
</dbReference>
<protein>
    <submittedName>
        <fullName evidence="5">Transcriptional regulatory protein-like protein</fullName>
    </submittedName>
</protein>
<feature type="compositionally biased region" description="Low complexity" evidence="3">
    <location>
        <begin position="116"/>
        <end position="127"/>
    </location>
</feature>
<organism evidence="5 6">
    <name type="scientific">Hapsidospora chrysogenum (strain ATCC 11550 / CBS 779.69 / DSM 880 / IAM 14645 / JCM 23072 / IMI 49137)</name>
    <name type="common">Acremonium chrysogenum</name>
    <dbReference type="NCBI Taxonomy" id="857340"/>
    <lineage>
        <taxon>Eukaryota</taxon>
        <taxon>Fungi</taxon>
        <taxon>Dikarya</taxon>
        <taxon>Ascomycota</taxon>
        <taxon>Pezizomycotina</taxon>
        <taxon>Sordariomycetes</taxon>
        <taxon>Hypocreomycetidae</taxon>
        <taxon>Hypocreales</taxon>
        <taxon>Bionectriaceae</taxon>
        <taxon>Hapsidospora</taxon>
    </lineage>
</organism>
<evidence type="ECO:0000313" key="6">
    <source>
        <dbReference type="Proteomes" id="UP000029964"/>
    </source>
</evidence>
<dbReference type="InterPro" id="IPR036864">
    <property type="entry name" value="Zn2-C6_fun-type_DNA-bd_sf"/>
</dbReference>
<dbReference type="GO" id="GO:0045944">
    <property type="term" value="P:positive regulation of transcription by RNA polymerase II"/>
    <property type="evidence" value="ECO:0007669"/>
    <property type="project" value="TreeGrafter"/>
</dbReference>
<feature type="domain" description="Zn(2)-C6 fungal-type" evidence="4">
    <location>
        <begin position="11"/>
        <end position="39"/>
    </location>
</feature>
<keyword evidence="6" id="KW-1185">Reference proteome</keyword>
<accession>A0A086T448</accession>
<proteinExistence type="predicted"/>
<dbReference type="AlphaFoldDB" id="A0A086T448"/>
<dbReference type="HOGENOM" id="CLU_019313_1_0_1"/>